<dbReference type="Pfam" id="PF00078">
    <property type="entry name" value="RVT_1"/>
    <property type="match status" value="1"/>
</dbReference>
<evidence type="ECO:0000256" key="2">
    <source>
        <dbReference type="ARBA" id="ARBA00012180"/>
    </source>
</evidence>
<feature type="domain" description="Integrase zinc-binding" evidence="5">
    <location>
        <begin position="91"/>
        <end position="144"/>
    </location>
</feature>
<dbReference type="Gene3D" id="3.30.70.270">
    <property type="match status" value="1"/>
</dbReference>
<reference evidence="6" key="1">
    <citation type="journal article" date="2023" name="Science">
        <title>Genome structures resolve the early diversification of teleost fishes.</title>
        <authorList>
            <person name="Parey E."/>
            <person name="Louis A."/>
            <person name="Montfort J."/>
            <person name="Bouchez O."/>
            <person name="Roques C."/>
            <person name="Iampietro C."/>
            <person name="Lluch J."/>
            <person name="Castinel A."/>
            <person name="Donnadieu C."/>
            <person name="Desvignes T."/>
            <person name="Floi Bucao C."/>
            <person name="Jouanno E."/>
            <person name="Wen M."/>
            <person name="Mejri S."/>
            <person name="Dirks R."/>
            <person name="Jansen H."/>
            <person name="Henkel C."/>
            <person name="Chen W.J."/>
            <person name="Zahm M."/>
            <person name="Cabau C."/>
            <person name="Klopp C."/>
            <person name="Thompson A.W."/>
            <person name="Robinson-Rechavi M."/>
            <person name="Braasch I."/>
            <person name="Lecointre G."/>
            <person name="Bobe J."/>
            <person name="Postlethwait J.H."/>
            <person name="Berthelot C."/>
            <person name="Roest Crollius H."/>
            <person name="Guiguen Y."/>
        </authorList>
    </citation>
    <scope>NUCLEOTIDE SEQUENCE</scope>
    <source>
        <strain evidence="6">WJC10195</strain>
    </source>
</reference>
<protein>
    <recommendedName>
        <fullName evidence="3">Gypsy retrotransposon integrase-like protein 1</fullName>
        <ecNumber evidence="2">3.1.26.4</ecNumber>
    </recommendedName>
</protein>
<comment type="caution">
    <text evidence="6">The sequence shown here is derived from an EMBL/GenBank/DDBJ whole genome shotgun (WGS) entry which is preliminary data.</text>
</comment>
<keyword evidence="7" id="KW-1185">Reference proteome</keyword>
<dbReference type="Proteomes" id="UP001152622">
    <property type="component" value="Chromosome 8"/>
</dbReference>
<evidence type="ECO:0000256" key="3">
    <source>
        <dbReference type="ARBA" id="ARBA00039658"/>
    </source>
</evidence>
<dbReference type="InterPro" id="IPR050951">
    <property type="entry name" value="Retrovirus_Pol_polyprotein"/>
</dbReference>
<evidence type="ECO:0000256" key="1">
    <source>
        <dbReference type="ARBA" id="ARBA00010879"/>
    </source>
</evidence>
<dbReference type="InterPro" id="IPR043502">
    <property type="entry name" value="DNA/RNA_pol_sf"/>
</dbReference>
<evidence type="ECO:0000313" key="6">
    <source>
        <dbReference type="EMBL" id="KAJ8351944.1"/>
    </source>
</evidence>
<dbReference type="InterPro" id="IPR043128">
    <property type="entry name" value="Rev_trsase/Diguanyl_cyclase"/>
</dbReference>
<dbReference type="GO" id="GO:0004523">
    <property type="term" value="F:RNA-DNA hybrid ribonuclease activity"/>
    <property type="evidence" value="ECO:0007669"/>
    <property type="project" value="UniProtKB-EC"/>
</dbReference>
<dbReference type="SUPFAM" id="SSF56672">
    <property type="entry name" value="DNA/RNA polymerases"/>
    <property type="match status" value="1"/>
</dbReference>
<accession>A0A9Q1F6N7</accession>
<dbReference type="AlphaFoldDB" id="A0A9Q1F6N7"/>
<gene>
    <name evidence="6" type="ORF">SKAU_G00234200</name>
</gene>
<dbReference type="Pfam" id="PF17921">
    <property type="entry name" value="Integrase_H2C2"/>
    <property type="match status" value="1"/>
</dbReference>
<dbReference type="PANTHER" id="PTHR37984">
    <property type="entry name" value="PROTEIN CBG26694"/>
    <property type="match status" value="1"/>
</dbReference>
<comment type="similarity">
    <text evidence="1">Belongs to the beta type-B retroviral polymerase family. HERV class-II K(HML-2) pol subfamily.</text>
</comment>
<dbReference type="EMBL" id="JAINUF010000008">
    <property type="protein sequence ID" value="KAJ8351944.1"/>
    <property type="molecule type" value="Genomic_DNA"/>
</dbReference>
<evidence type="ECO:0000259" key="5">
    <source>
        <dbReference type="Pfam" id="PF17921"/>
    </source>
</evidence>
<organism evidence="6 7">
    <name type="scientific">Synaphobranchus kaupii</name>
    <name type="common">Kaup's arrowtooth eel</name>
    <dbReference type="NCBI Taxonomy" id="118154"/>
    <lineage>
        <taxon>Eukaryota</taxon>
        <taxon>Metazoa</taxon>
        <taxon>Chordata</taxon>
        <taxon>Craniata</taxon>
        <taxon>Vertebrata</taxon>
        <taxon>Euteleostomi</taxon>
        <taxon>Actinopterygii</taxon>
        <taxon>Neopterygii</taxon>
        <taxon>Teleostei</taxon>
        <taxon>Anguilliformes</taxon>
        <taxon>Synaphobranchidae</taxon>
        <taxon>Synaphobranchus</taxon>
    </lineage>
</organism>
<dbReference type="OrthoDB" id="9950135at2759"/>
<proteinExistence type="inferred from homology"/>
<name>A0A9Q1F6N7_SYNKA</name>
<dbReference type="EC" id="3.1.26.4" evidence="2"/>
<evidence type="ECO:0000259" key="4">
    <source>
        <dbReference type="Pfam" id="PF00078"/>
    </source>
</evidence>
<dbReference type="Gene3D" id="3.10.10.10">
    <property type="entry name" value="HIV Type 1 Reverse Transcriptase, subunit A, domain 1"/>
    <property type="match status" value="1"/>
</dbReference>
<dbReference type="PANTHER" id="PTHR37984:SF14">
    <property type="entry name" value="RIBONUCLEASE H"/>
    <property type="match status" value="1"/>
</dbReference>
<feature type="domain" description="Reverse transcriptase" evidence="4">
    <location>
        <begin position="9"/>
        <end position="89"/>
    </location>
</feature>
<dbReference type="InterPro" id="IPR041588">
    <property type="entry name" value="Integrase_H2C2"/>
</dbReference>
<dbReference type="CDD" id="cd01647">
    <property type="entry name" value="RT_LTR"/>
    <property type="match status" value="1"/>
</dbReference>
<dbReference type="InterPro" id="IPR000477">
    <property type="entry name" value="RT_dom"/>
</dbReference>
<evidence type="ECO:0000313" key="7">
    <source>
        <dbReference type="Proteomes" id="UP001152622"/>
    </source>
</evidence>
<sequence length="160" mass="18458">MEIDESSRKFLTINTHKRLFQYNRLVFGVASAPAIWQRAMDQVLQYIPGTQCYLDDIIVMGKNDEEHLQNLSRVLTRLSEYGLRAKRSKFPSKLRTSVLENLHEGHLGTVKMKSLARSYIWWPGIDKQIEDLTKSCSGCHRVQNAPPQAPLHPWEWPSAP</sequence>